<proteinExistence type="predicted"/>
<evidence type="ECO:0000313" key="2">
    <source>
        <dbReference type="Proteomes" id="UP000634136"/>
    </source>
</evidence>
<keyword evidence="2" id="KW-1185">Reference proteome</keyword>
<name>A0A834TEI7_9FABA</name>
<sequence>MATETNNMRAESNVVMLTIYQDKMDIAYSIPTVLSHFVQLSRIS</sequence>
<dbReference type="EMBL" id="JAAIUW010000008">
    <property type="protein sequence ID" value="KAF7820678.1"/>
    <property type="molecule type" value="Genomic_DNA"/>
</dbReference>
<dbReference type="AlphaFoldDB" id="A0A834TEI7"/>
<reference evidence="1" key="1">
    <citation type="submission" date="2020-09" db="EMBL/GenBank/DDBJ databases">
        <title>Genome-Enabled Discovery of Anthraquinone Biosynthesis in Senna tora.</title>
        <authorList>
            <person name="Kang S.-H."/>
            <person name="Pandey R.P."/>
            <person name="Lee C.-M."/>
            <person name="Sim J.-S."/>
            <person name="Jeong J.-T."/>
            <person name="Choi B.-S."/>
            <person name="Jung M."/>
            <person name="Ginzburg D."/>
            <person name="Zhao K."/>
            <person name="Won S.Y."/>
            <person name="Oh T.-J."/>
            <person name="Yu Y."/>
            <person name="Kim N.-H."/>
            <person name="Lee O.R."/>
            <person name="Lee T.-H."/>
            <person name="Bashyal P."/>
            <person name="Kim T.-S."/>
            <person name="Lee W.-H."/>
            <person name="Kawkins C."/>
            <person name="Kim C.-K."/>
            <person name="Kim J.S."/>
            <person name="Ahn B.O."/>
            <person name="Rhee S.Y."/>
            <person name="Sohng J.K."/>
        </authorList>
    </citation>
    <scope>NUCLEOTIDE SEQUENCE</scope>
    <source>
        <tissue evidence="1">Leaf</tissue>
    </source>
</reference>
<organism evidence="1 2">
    <name type="scientific">Senna tora</name>
    <dbReference type="NCBI Taxonomy" id="362788"/>
    <lineage>
        <taxon>Eukaryota</taxon>
        <taxon>Viridiplantae</taxon>
        <taxon>Streptophyta</taxon>
        <taxon>Embryophyta</taxon>
        <taxon>Tracheophyta</taxon>
        <taxon>Spermatophyta</taxon>
        <taxon>Magnoliopsida</taxon>
        <taxon>eudicotyledons</taxon>
        <taxon>Gunneridae</taxon>
        <taxon>Pentapetalae</taxon>
        <taxon>rosids</taxon>
        <taxon>fabids</taxon>
        <taxon>Fabales</taxon>
        <taxon>Fabaceae</taxon>
        <taxon>Caesalpinioideae</taxon>
        <taxon>Cassia clade</taxon>
        <taxon>Senna</taxon>
    </lineage>
</organism>
<evidence type="ECO:0000313" key="1">
    <source>
        <dbReference type="EMBL" id="KAF7820678.1"/>
    </source>
</evidence>
<protein>
    <submittedName>
        <fullName evidence="1">Uncharacterized protein</fullName>
    </submittedName>
</protein>
<gene>
    <name evidence="1" type="ORF">G2W53_026133</name>
</gene>
<comment type="caution">
    <text evidence="1">The sequence shown here is derived from an EMBL/GenBank/DDBJ whole genome shotgun (WGS) entry which is preliminary data.</text>
</comment>
<accession>A0A834TEI7</accession>
<dbReference type="Proteomes" id="UP000634136">
    <property type="component" value="Unassembled WGS sequence"/>
</dbReference>